<gene>
    <name evidence="1" type="ORF">WS70_27760</name>
</gene>
<dbReference type="KEGG" id="buu:WS70_27760"/>
<sequence length="79" mass="8908">MGSGDRAGSDDFAAARRLRPRIAQSRRGGFHRCDSLVRRGHSVHFTLFAIEDDFASVFGKAFLAAYDAEVERYRGRCRN</sequence>
<reference evidence="1 2" key="1">
    <citation type="submission" date="2015-12" db="EMBL/GenBank/DDBJ databases">
        <title>Diversity of Burkholderia near neighbor genomes.</title>
        <authorList>
            <person name="Sahl J."/>
            <person name="Wagner D."/>
            <person name="Keim P."/>
        </authorList>
    </citation>
    <scope>NUCLEOTIDE SEQUENCE [LARGE SCALE GENOMIC DNA]</scope>
    <source>
        <strain evidence="1 2">BDU6</strain>
    </source>
</reference>
<dbReference type="EMBL" id="CP013387">
    <property type="protein sequence ID" value="AOJ05476.1"/>
    <property type="molecule type" value="Genomic_DNA"/>
</dbReference>
<dbReference type="Proteomes" id="UP000062519">
    <property type="component" value="Chromosome 2"/>
</dbReference>
<keyword evidence="2" id="KW-1185">Reference proteome</keyword>
<accession>A0A1B4FP81</accession>
<evidence type="ECO:0000313" key="2">
    <source>
        <dbReference type="Proteomes" id="UP000062519"/>
    </source>
</evidence>
<name>A0A1B4FP81_9BURK</name>
<organism evidence="1 2">
    <name type="scientific">Burkholderia mayonis</name>
    <dbReference type="NCBI Taxonomy" id="1385591"/>
    <lineage>
        <taxon>Bacteria</taxon>
        <taxon>Pseudomonadati</taxon>
        <taxon>Pseudomonadota</taxon>
        <taxon>Betaproteobacteria</taxon>
        <taxon>Burkholderiales</taxon>
        <taxon>Burkholderiaceae</taxon>
        <taxon>Burkholderia</taxon>
        <taxon>pseudomallei group</taxon>
    </lineage>
</organism>
<evidence type="ECO:0000313" key="1">
    <source>
        <dbReference type="EMBL" id="AOJ05476.1"/>
    </source>
</evidence>
<dbReference type="AlphaFoldDB" id="A0A1B4FP81"/>
<proteinExistence type="predicted"/>
<protein>
    <submittedName>
        <fullName evidence="1">Uncharacterized protein</fullName>
    </submittedName>
</protein>